<gene>
    <name evidence="2" type="ORF">PHSY_001684</name>
</gene>
<proteinExistence type="predicted"/>
<evidence type="ECO:0000256" key="1">
    <source>
        <dbReference type="SAM" id="Phobius"/>
    </source>
</evidence>
<name>R9P7M0_PSEHS</name>
<sequence length="164" mass="18749">MRCEIEVGVDRTNGRLVRRLKLAAAHSTGKGGNAAEQQGEQLADRLYSFRAPFAAFQNILVEIHLSRPVRRRESKCGFDNFYLHRRRALMFSCFFCICFVLHFCRALACCFGSRVRTLREGRGKALEQFPSLSSLVILYCPLVVRRNRNFALPLRGCCCCCCRC</sequence>
<organism evidence="2 3">
    <name type="scientific">Pseudozyma hubeiensis (strain SY62)</name>
    <name type="common">Yeast</name>
    <dbReference type="NCBI Taxonomy" id="1305764"/>
    <lineage>
        <taxon>Eukaryota</taxon>
        <taxon>Fungi</taxon>
        <taxon>Dikarya</taxon>
        <taxon>Basidiomycota</taxon>
        <taxon>Ustilaginomycotina</taxon>
        <taxon>Ustilaginomycetes</taxon>
        <taxon>Ustilaginales</taxon>
        <taxon>Ustilaginaceae</taxon>
        <taxon>Pseudozyma</taxon>
    </lineage>
</organism>
<dbReference type="Proteomes" id="UP000014071">
    <property type="component" value="Unassembled WGS sequence"/>
</dbReference>
<evidence type="ECO:0000313" key="3">
    <source>
        <dbReference type="Proteomes" id="UP000014071"/>
    </source>
</evidence>
<dbReference type="AlphaFoldDB" id="R9P7M0"/>
<keyword evidence="1" id="KW-0812">Transmembrane</keyword>
<dbReference type="EMBL" id="DF238782">
    <property type="protein sequence ID" value="GAC94115.1"/>
    <property type="molecule type" value="Genomic_DNA"/>
</dbReference>
<dbReference type="RefSeq" id="XP_012187702.1">
    <property type="nucleotide sequence ID" value="XM_012332312.1"/>
</dbReference>
<keyword evidence="1" id="KW-1133">Transmembrane helix</keyword>
<reference evidence="3" key="1">
    <citation type="journal article" date="2013" name="Genome Announc.">
        <title>Draft genome sequence of the basidiomycetous yeast-like fungus Pseudozyma hubeiensis SY62, which produces an abundant amount of the biosurfactant mannosylerythritol lipids.</title>
        <authorList>
            <person name="Konishi M."/>
            <person name="Hatada Y."/>
            <person name="Horiuchi J."/>
        </authorList>
    </citation>
    <scope>NUCLEOTIDE SEQUENCE [LARGE SCALE GENOMIC DNA]</scope>
    <source>
        <strain evidence="3">SY62</strain>
    </source>
</reference>
<accession>R9P7M0</accession>
<protein>
    <recommendedName>
        <fullName evidence="4">Transmembrane protein</fullName>
    </recommendedName>
</protein>
<feature type="transmembrane region" description="Helical" evidence="1">
    <location>
        <begin position="88"/>
        <end position="108"/>
    </location>
</feature>
<dbReference type="GeneID" id="24106981"/>
<keyword evidence="1" id="KW-0472">Membrane</keyword>
<evidence type="ECO:0008006" key="4">
    <source>
        <dbReference type="Google" id="ProtNLM"/>
    </source>
</evidence>
<keyword evidence="3" id="KW-1185">Reference proteome</keyword>
<dbReference type="HOGENOM" id="CLU_1619768_0_0_1"/>
<evidence type="ECO:0000313" key="2">
    <source>
        <dbReference type="EMBL" id="GAC94115.1"/>
    </source>
</evidence>